<keyword evidence="5" id="KW-0175">Coiled coil</keyword>
<evidence type="ECO:0000256" key="2">
    <source>
        <dbReference type="ARBA" id="ARBA00022771"/>
    </source>
</evidence>
<dbReference type="SUPFAM" id="SSF57850">
    <property type="entry name" value="RING/U-box"/>
    <property type="match status" value="1"/>
</dbReference>
<keyword evidence="9" id="KW-1185">Reference proteome</keyword>
<dbReference type="GO" id="GO:0008270">
    <property type="term" value="F:zinc ion binding"/>
    <property type="evidence" value="ECO:0007669"/>
    <property type="project" value="UniProtKB-KW"/>
</dbReference>
<dbReference type="OrthoDB" id="1630758at2759"/>
<feature type="compositionally biased region" description="Low complexity" evidence="6">
    <location>
        <begin position="335"/>
        <end position="345"/>
    </location>
</feature>
<feature type="compositionally biased region" description="Low complexity" evidence="6">
    <location>
        <begin position="405"/>
        <end position="417"/>
    </location>
</feature>
<feature type="region of interest" description="Disordered" evidence="6">
    <location>
        <begin position="1088"/>
        <end position="1148"/>
    </location>
</feature>
<dbReference type="Proteomes" id="UP000738325">
    <property type="component" value="Unassembled WGS sequence"/>
</dbReference>
<feature type="region of interest" description="Disordered" evidence="6">
    <location>
        <begin position="503"/>
        <end position="530"/>
    </location>
</feature>
<dbReference type="InterPro" id="IPR017907">
    <property type="entry name" value="Znf_RING_CS"/>
</dbReference>
<protein>
    <recommendedName>
        <fullName evidence="7">RING-type domain-containing protein</fullName>
    </recommendedName>
</protein>
<feature type="region of interest" description="Disordered" evidence="6">
    <location>
        <begin position="879"/>
        <end position="928"/>
    </location>
</feature>
<dbReference type="InterPro" id="IPR018957">
    <property type="entry name" value="Znf_C3HC4_RING-type"/>
</dbReference>
<dbReference type="Gene3D" id="3.30.40.10">
    <property type="entry name" value="Zinc/RING finger domain, C3HC4 (zinc finger)"/>
    <property type="match status" value="2"/>
</dbReference>
<evidence type="ECO:0000259" key="7">
    <source>
        <dbReference type="PROSITE" id="PS50089"/>
    </source>
</evidence>
<accession>A0A9P6UWG0</accession>
<feature type="compositionally biased region" description="Polar residues" evidence="6">
    <location>
        <begin position="503"/>
        <end position="522"/>
    </location>
</feature>
<feature type="compositionally biased region" description="Acidic residues" evidence="6">
    <location>
        <begin position="303"/>
        <end position="314"/>
    </location>
</feature>
<keyword evidence="1" id="KW-0479">Metal-binding</keyword>
<keyword evidence="2 4" id="KW-0863">Zinc-finger</keyword>
<feature type="region of interest" description="Disordered" evidence="6">
    <location>
        <begin position="757"/>
        <end position="812"/>
    </location>
</feature>
<dbReference type="PANTHER" id="PTHR10131">
    <property type="entry name" value="TNF RECEPTOR ASSOCIATED FACTOR"/>
    <property type="match status" value="1"/>
</dbReference>
<comment type="caution">
    <text evidence="8">The sequence shown here is derived from an EMBL/GenBank/DDBJ whole genome shotgun (WGS) entry which is preliminary data.</text>
</comment>
<feature type="coiled-coil region" evidence="5">
    <location>
        <begin position="1372"/>
        <end position="1399"/>
    </location>
</feature>
<feature type="region of interest" description="Disordered" evidence="6">
    <location>
        <begin position="1263"/>
        <end position="1332"/>
    </location>
</feature>
<evidence type="ECO:0000256" key="1">
    <source>
        <dbReference type="ARBA" id="ARBA00022723"/>
    </source>
</evidence>
<gene>
    <name evidence="8" type="ORF">BGZ99_002248</name>
</gene>
<feature type="domain" description="RING-type" evidence="7">
    <location>
        <begin position="85"/>
        <end position="113"/>
    </location>
</feature>
<feature type="compositionally biased region" description="Basic and acidic residues" evidence="6">
    <location>
        <begin position="584"/>
        <end position="595"/>
    </location>
</feature>
<feature type="compositionally biased region" description="Basic and acidic residues" evidence="6">
    <location>
        <begin position="1103"/>
        <end position="1115"/>
    </location>
</feature>
<dbReference type="PROSITE" id="PS00518">
    <property type="entry name" value="ZF_RING_1"/>
    <property type="match status" value="1"/>
</dbReference>
<feature type="region of interest" description="Disordered" evidence="6">
    <location>
        <begin position="584"/>
        <end position="615"/>
    </location>
</feature>
<keyword evidence="3" id="KW-0862">Zinc</keyword>
<feature type="region of interest" description="Disordered" evidence="6">
    <location>
        <begin position="984"/>
        <end position="1006"/>
    </location>
</feature>
<evidence type="ECO:0000256" key="4">
    <source>
        <dbReference type="PROSITE-ProRule" id="PRU00175"/>
    </source>
</evidence>
<dbReference type="SUPFAM" id="SSF49599">
    <property type="entry name" value="TRAF domain-like"/>
    <property type="match status" value="1"/>
</dbReference>
<feature type="compositionally biased region" description="Low complexity" evidence="6">
    <location>
        <begin position="552"/>
        <end position="571"/>
    </location>
</feature>
<evidence type="ECO:0000256" key="3">
    <source>
        <dbReference type="ARBA" id="ARBA00022833"/>
    </source>
</evidence>
<evidence type="ECO:0000256" key="6">
    <source>
        <dbReference type="SAM" id="MobiDB-lite"/>
    </source>
</evidence>
<organism evidence="8 9">
    <name type="scientific">Dissophora globulifera</name>
    <dbReference type="NCBI Taxonomy" id="979702"/>
    <lineage>
        <taxon>Eukaryota</taxon>
        <taxon>Fungi</taxon>
        <taxon>Fungi incertae sedis</taxon>
        <taxon>Mucoromycota</taxon>
        <taxon>Mortierellomycotina</taxon>
        <taxon>Mortierellomycetes</taxon>
        <taxon>Mortierellales</taxon>
        <taxon>Mortierellaceae</taxon>
        <taxon>Dissophora</taxon>
    </lineage>
</organism>
<dbReference type="InterPro" id="IPR013083">
    <property type="entry name" value="Znf_RING/FYVE/PHD"/>
</dbReference>
<dbReference type="EMBL" id="JAAAIP010000165">
    <property type="protein sequence ID" value="KAG0324058.1"/>
    <property type="molecule type" value="Genomic_DNA"/>
</dbReference>
<feature type="region of interest" description="Disordered" evidence="6">
    <location>
        <begin position="644"/>
        <end position="718"/>
    </location>
</feature>
<dbReference type="CDD" id="cd16449">
    <property type="entry name" value="RING-HC"/>
    <property type="match status" value="1"/>
</dbReference>
<evidence type="ECO:0000313" key="8">
    <source>
        <dbReference type="EMBL" id="KAG0324058.1"/>
    </source>
</evidence>
<evidence type="ECO:0000313" key="9">
    <source>
        <dbReference type="Proteomes" id="UP000738325"/>
    </source>
</evidence>
<feature type="compositionally biased region" description="Polar residues" evidence="6">
    <location>
        <begin position="1299"/>
        <end position="1309"/>
    </location>
</feature>
<feature type="region of interest" description="Disordered" evidence="6">
    <location>
        <begin position="544"/>
        <end position="571"/>
    </location>
</feature>
<sequence>MASMWTQERSDTRSGTAFAADVVEPDTTSLMPKMLSQSSRILLSPVPASMVQGSLKSSMGSSPSPSSSNTVTLYPVESVPSHLLCAICTLPYENPVHFLPCCHVFCQECIQLWIGMNLGDDMLQNELRRIYPAEGDMVPGDGVALHSGQEDTQHSSQTQQQFMVELARMGESGYRPGGSLLPATNFYDSFHHLSPAQRQILQQQQNQQRIAVLLETREIPKCPMCRTGLHINGWDKIEEQIKVPVTVGTRRRPSDNMATPSPLPSSEWLERGTQRPVSGVERRRTRPDGFAANGVSRRREEAIGEEEEGDEEIEMEHVRMRPGRNNNGVSNTNALSPYPSLSPSSIHRSRLNNRSDRMQPHYQPTVQTDRRLWQQRSLDGNEDEEIQSPTTAVIGRRPSEWMRYQQRQLQAQQEQQQANRVRPSATAVGVSDQDDTPHPHSTSDISHNEREERIRRLFREQETQEELLRSLTARAASIIEVEQDPRNLESGFATSAVAPATESGVSISQSYPDPQNDQTQASRFEDATDVRNARSVIRQSLLQIDTSLSRPSSRGSQLSQDSSSHSQQLSQDNDHLLELETGEENHPDQEQEQHSHMGISGNDTDDSTNNSDDGNEIISAIQQGTHAWAQRPSSLQQDLNEGQVTPILSPDDQEGNTSISDSVSDSTRSLSSLRSPTAPLSPFNESTASFRTSSTFSQPLQRHSSTNTPYSHSSSQAQWARHSLSLQMPILESGHSDQSWNDRTLEEEEEHVACFKEGPSASVVADDNDILPSSSLAPEKRSSSGLQEEGTADLRTPVPGSDSAAESLQGSSSRATLGFNLASSSNSTWKPASSTTSTLIGELDIRSPIAIMEGSRATIADMQIDANTLARARSYSVALSDEDLPASSTRERPSPVDSPIPTPSTARPRNRFPAGISLSGEDEEELEGGEDGIVEAGDAYTGPAQDETVDDLRNPPATEATAVQHNTLDNNTSHETGLQQVDGIPRSASDAVERAEDSSNSSSTTIHVAAQGGSSPVIQDPLSEAMMSAEFTAATAVMTGPSSASVLEHIQTLSQITTPLVRPLRSTMSSPPPLPLPLPVPIEERAPASTATMSAANRTSFSETDRRPNFSEHSRSISIDSGRRTSSGATSDRHQESVSSPNALSDLGSLDAQQLPDQREFGEESPLATASERVQEHIQYRTLVRYQPQLPKAHVMSDLISQTRVECPHKSFGCREIMEVQNAVQHGRDQCQFRLVMCPRPHCGLWMRADQIADHVVMIEPSSSLNDSASSSSSGRSPRSSSSSSSSAVRSLSRGVGASLQQRQTNGARLQQRSHRSQRSISGHSSNSPLMKQLGQDTATAGTITTSSNPNVRPCAGLTWEREQLARATGIIGHLTEENSSLRQMIQKLTLQNSKLMKDKDRWQRYANIGL</sequence>
<feature type="region of interest" description="Disordered" evidence="6">
    <location>
        <begin position="250"/>
        <end position="450"/>
    </location>
</feature>
<reference evidence="8" key="1">
    <citation type="journal article" date="2020" name="Fungal Divers.">
        <title>Resolving the Mortierellaceae phylogeny through synthesis of multi-gene phylogenetics and phylogenomics.</title>
        <authorList>
            <person name="Vandepol N."/>
            <person name="Liber J."/>
            <person name="Desiro A."/>
            <person name="Na H."/>
            <person name="Kennedy M."/>
            <person name="Barry K."/>
            <person name="Grigoriev I.V."/>
            <person name="Miller A.N."/>
            <person name="O'Donnell K."/>
            <person name="Stajich J.E."/>
            <person name="Bonito G."/>
        </authorList>
    </citation>
    <scope>NUCLEOTIDE SEQUENCE</scope>
    <source>
        <strain evidence="8">REB-010B</strain>
    </source>
</reference>
<feature type="compositionally biased region" description="Polar residues" evidence="6">
    <location>
        <begin position="1116"/>
        <end position="1130"/>
    </location>
</feature>
<feature type="compositionally biased region" description="Low complexity" evidence="6">
    <location>
        <begin position="657"/>
        <end position="715"/>
    </location>
</feature>
<evidence type="ECO:0000256" key="5">
    <source>
        <dbReference type="SAM" id="Coils"/>
    </source>
</evidence>
<proteinExistence type="predicted"/>
<feature type="compositionally biased region" description="Low complexity" evidence="6">
    <location>
        <begin position="1263"/>
        <end position="1296"/>
    </location>
</feature>
<dbReference type="SMART" id="SM00184">
    <property type="entry name" value="RING"/>
    <property type="match status" value="1"/>
</dbReference>
<name>A0A9P6UWG0_9FUNG</name>
<dbReference type="InterPro" id="IPR001841">
    <property type="entry name" value="Znf_RING"/>
</dbReference>
<feature type="compositionally biased region" description="Polar residues" evidence="6">
    <location>
        <begin position="1089"/>
        <end position="1102"/>
    </location>
</feature>
<feature type="compositionally biased region" description="Low complexity" evidence="6">
    <location>
        <begin position="1319"/>
        <end position="1328"/>
    </location>
</feature>
<dbReference type="Pfam" id="PF00097">
    <property type="entry name" value="zf-C3HC4"/>
    <property type="match status" value="1"/>
</dbReference>
<dbReference type="PROSITE" id="PS50089">
    <property type="entry name" value="ZF_RING_2"/>
    <property type="match status" value="1"/>
</dbReference>
<feature type="compositionally biased region" description="Polar residues" evidence="6">
    <location>
        <begin position="324"/>
        <end position="334"/>
    </location>
</feature>